<keyword evidence="3" id="KW-1185">Reference proteome</keyword>
<dbReference type="EMBL" id="JAKKPZ010000325">
    <property type="protein sequence ID" value="KAI1696492.1"/>
    <property type="molecule type" value="Genomic_DNA"/>
</dbReference>
<dbReference type="PANTHER" id="PTHR14958:SF29">
    <property type="entry name" value="INSOMNIAC, ISOFORM B"/>
    <property type="match status" value="1"/>
</dbReference>
<gene>
    <name evidence="2" type="ORF">DdX_19014</name>
</gene>
<name>A0AAD4MNE7_9BILA</name>
<dbReference type="GO" id="GO:0043161">
    <property type="term" value="P:proteasome-mediated ubiquitin-dependent protein catabolic process"/>
    <property type="evidence" value="ECO:0007669"/>
    <property type="project" value="TreeGrafter"/>
</dbReference>
<dbReference type="PANTHER" id="PTHR14958">
    <property type="entry name" value="POTASSIUM CHANNEL TETRAMERISATION DOMAIN CONTAINING PROTEIN"/>
    <property type="match status" value="1"/>
</dbReference>
<dbReference type="GO" id="GO:0097602">
    <property type="term" value="F:cullin family protein binding"/>
    <property type="evidence" value="ECO:0007669"/>
    <property type="project" value="TreeGrafter"/>
</dbReference>
<dbReference type="InterPro" id="IPR003131">
    <property type="entry name" value="T1-type_BTB"/>
</dbReference>
<proteinExistence type="predicted"/>
<dbReference type="GO" id="GO:0051260">
    <property type="term" value="P:protein homooligomerization"/>
    <property type="evidence" value="ECO:0007669"/>
    <property type="project" value="InterPro"/>
</dbReference>
<dbReference type="AlphaFoldDB" id="A0AAD4MNE7"/>
<comment type="caution">
    <text evidence="2">The sequence shown here is derived from an EMBL/GenBank/DDBJ whole genome shotgun (WGS) entry which is preliminary data.</text>
</comment>
<dbReference type="Gene3D" id="3.30.710.10">
    <property type="entry name" value="Potassium Channel Kv1.1, Chain A"/>
    <property type="match status" value="1"/>
</dbReference>
<accession>A0AAD4MNE7</accession>
<organism evidence="2 3">
    <name type="scientific">Ditylenchus destructor</name>
    <dbReference type="NCBI Taxonomy" id="166010"/>
    <lineage>
        <taxon>Eukaryota</taxon>
        <taxon>Metazoa</taxon>
        <taxon>Ecdysozoa</taxon>
        <taxon>Nematoda</taxon>
        <taxon>Chromadorea</taxon>
        <taxon>Rhabditida</taxon>
        <taxon>Tylenchina</taxon>
        <taxon>Tylenchomorpha</taxon>
        <taxon>Sphaerularioidea</taxon>
        <taxon>Anguinidae</taxon>
        <taxon>Anguininae</taxon>
        <taxon>Ditylenchus</taxon>
    </lineage>
</organism>
<evidence type="ECO:0000259" key="1">
    <source>
        <dbReference type="Pfam" id="PF02214"/>
    </source>
</evidence>
<dbReference type="InterPro" id="IPR011333">
    <property type="entry name" value="SKP1/BTB/POZ_sf"/>
</dbReference>
<dbReference type="Proteomes" id="UP001201812">
    <property type="component" value="Unassembled WGS sequence"/>
</dbReference>
<feature type="domain" description="Potassium channel tetramerisation-type BTB" evidence="1">
    <location>
        <begin position="13"/>
        <end position="44"/>
    </location>
</feature>
<protein>
    <submittedName>
        <fullName evidence="2">BTB/POZ domain-containing protein</fullName>
    </submittedName>
</protein>
<dbReference type="Pfam" id="PF02214">
    <property type="entry name" value="BTB_2"/>
    <property type="match status" value="1"/>
</dbReference>
<sequence>MSGKNTTRSSRWVRLNVGGKVFQTTTDTLSRYPESFLARLINGDLLSDKKKPPVDPTILFKVTVITWAQLGMGWPASRAGGNGRRREFPWAKQIGFATGAGDHRGGQLTNPGADN</sequence>
<dbReference type="GO" id="GO:0031463">
    <property type="term" value="C:Cul3-RING ubiquitin ligase complex"/>
    <property type="evidence" value="ECO:0007669"/>
    <property type="project" value="TreeGrafter"/>
</dbReference>
<dbReference type="SUPFAM" id="SSF54695">
    <property type="entry name" value="POZ domain"/>
    <property type="match status" value="1"/>
</dbReference>
<dbReference type="GO" id="GO:0005737">
    <property type="term" value="C:cytoplasm"/>
    <property type="evidence" value="ECO:0007669"/>
    <property type="project" value="TreeGrafter"/>
</dbReference>
<evidence type="ECO:0000313" key="3">
    <source>
        <dbReference type="Proteomes" id="UP001201812"/>
    </source>
</evidence>
<evidence type="ECO:0000313" key="2">
    <source>
        <dbReference type="EMBL" id="KAI1696492.1"/>
    </source>
</evidence>
<reference evidence="2" key="1">
    <citation type="submission" date="2022-01" db="EMBL/GenBank/DDBJ databases">
        <title>Genome Sequence Resource for Two Populations of Ditylenchus destructor, the Migratory Endoparasitic Phytonematode.</title>
        <authorList>
            <person name="Zhang H."/>
            <person name="Lin R."/>
            <person name="Xie B."/>
        </authorList>
    </citation>
    <scope>NUCLEOTIDE SEQUENCE</scope>
    <source>
        <strain evidence="2">BazhouSP</strain>
    </source>
</reference>